<organism evidence="1 2">
    <name type="scientific">Madurella fahalii</name>
    <dbReference type="NCBI Taxonomy" id="1157608"/>
    <lineage>
        <taxon>Eukaryota</taxon>
        <taxon>Fungi</taxon>
        <taxon>Dikarya</taxon>
        <taxon>Ascomycota</taxon>
        <taxon>Pezizomycotina</taxon>
        <taxon>Sordariomycetes</taxon>
        <taxon>Sordariomycetidae</taxon>
        <taxon>Sordariales</taxon>
        <taxon>Sordariales incertae sedis</taxon>
        <taxon>Madurella</taxon>
    </lineage>
</organism>
<proteinExistence type="predicted"/>
<dbReference type="GeneID" id="98179217"/>
<dbReference type="EMBL" id="BAAFSV010000004">
    <property type="protein sequence ID" value="GAB1318264.1"/>
    <property type="molecule type" value="Genomic_DNA"/>
</dbReference>
<keyword evidence="2" id="KW-1185">Reference proteome</keyword>
<evidence type="ECO:0000313" key="2">
    <source>
        <dbReference type="Proteomes" id="UP001628179"/>
    </source>
</evidence>
<comment type="caution">
    <text evidence="1">The sequence shown here is derived from an EMBL/GenBank/DDBJ whole genome shotgun (WGS) entry which is preliminary data.</text>
</comment>
<evidence type="ECO:0000313" key="1">
    <source>
        <dbReference type="EMBL" id="GAB1318264.1"/>
    </source>
</evidence>
<dbReference type="Proteomes" id="UP001628179">
    <property type="component" value="Unassembled WGS sequence"/>
</dbReference>
<dbReference type="RefSeq" id="XP_070919995.1">
    <property type="nucleotide sequence ID" value="XM_071063894.1"/>
</dbReference>
<name>A0ABQ0GKI0_9PEZI</name>
<reference evidence="1 2" key="1">
    <citation type="submission" date="2024-09" db="EMBL/GenBank/DDBJ databases">
        <title>Itraconazole resistance in Madurella fahalii resulting from another homologue of gene encoding cytochrome P450 14-alpha sterol demethylase (CYP51).</title>
        <authorList>
            <person name="Yoshioka I."/>
            <person name="Fahal A.H."/>
            <person name="Kaneko S."/>
            <person name="Yaguchi T."/>
        </authorList>
    </citation>
    <scope>NUCLEOTIDE SEQUENCE [LARGE SCALE GENOMIC DNA]</scope>
    <source>
        <strain evidence="1 2">IFM 68171</strain>
    </source>
</reference>
<protein>
    <submittedName>
        <fullName evidence="1">Uncharacterized protein</fullName>
    </submittedName>
</protein>
<sequence>MATINIPAVARSAITLIDSIVTRMRGWIRNKASDVGYVATLNKHITELNEIREFVSFIQKQPDEQTPQVGAALVTLESVARRFNCRTPRTINDVTNLMKEMMQARDALRRARPGDIHLAQNNDAKGGKQVNGALGVAHTGRRLVVEATGNTSENAFQLNAPVYGNSDDFAKMMAALNGVGA</sequence>
<accession>A0ABQ0GKI0</accession>
<gene>
    <name evidence="1" type="ORF">MFIFM68171_08474</name>
</gene>